<comment type="caution">
    <text evidence="1">The sequence shown here is derived from an EMBL/GenBank/DDBJ whole genome shotgun (WGS) entry which is preliminary data.</text>
</comment>
<evidence type="ECO:0000313" key="2">
    <source>
        <dbReference type="Proteomes" id="UP001050808"/>
    </source>
</evidence>
<reference evidence="1" key="1">
    <citation type="submission" date="2024-05" db="EMBL/GenBank/DDBJ databases">
        <title>Whole genome shotgun sequence of Streptomyces violascens NBRC 12920.</title>
        <authorList>
            <person name="Komaki H."/>
            <person name="Tamura T."/>
        </authorList>
    </citation>
    <scope>NUCLEOTIDE SEQUENCE</scope>
    <source>
        <strain evidence="1">NBRC 12920</strain>
    </source>
</reference>
<dbReference type="RefSeq" id="WP_189963369.1">
    <property type="nucleotide sequence ID" value="NZ_BMUA01000008.1"/>
</dbReference>
<evidence type="ECO:0008006" key="3">
    <source>
        <dbReference type="Google" id="ProtNLM"/>
    </source>
</evidence>
<gene>
    <name evidence="1" type="ORF">Sviol_62880</name>
</gene>
<sequence length="270" mass="29695">MTDIDNVQTIVETARLSATPAELEPGKIYAFNTPTGVHEVDLSGPAFTGVPSRKQGTTLVRDAVSFHAYYDKHHDENTEVFADAERLTVTAILDAHTADTARWSGHRLALSLRQTDAWKQWLAYDGKLMAQEPFAEFLEDHLPELIEPTAADMLEIAQSIQGATKAEFQAGTRLATGQRQLSYVETTTAKAGSKGQLTIPETFTIGLVPFEGSEGYKLTARLRYRIERGGELRIGYKLERPGDIQRTAFADVVKAIAEQIDQPIMNGACA</sequence>
<keyword evidence="2" id="KW-1185">Reference proteome</keyword>
<accession>A0ABQ3QX73</accession>
<dbReference type="Pfam" id="PF10065">
    <property type="entry name" value="DUF2303"/>
    <property type="match status" value="1"/>
</dbReference>
<organism evidence="1 2">
    <name type="scientific">Streptomyces violascens</name>
    <dbReference type="NCBI Taxonomy" id="67381"/>
    <lineage>
        <taxon>Bacteria</taxon>
        <taxon>Bacillati</taxon>
        <taxon>Actinomycetota</taxon>
        <taxon>Actinomycetes</taxon>
        <taxon>Kitasatosporales</taxon>
        <taxon>Streptomycetaceae</taxon>
        <taxon>Streptomyces</taxon>
    </lineage>
</organism>
<dbReference type="Proteomes" id="UP001050808">
    <property type="component" value="Unassembled WGS sequence"/>
</dbReference>
<dbReference type="EMBL" id="BNDY01000017">
    <property type="protein sequence ID" value="GHI41880.1"/>
    <property type="molecule type" value="Genomic_DNA"/>
</dbReference>
<proteinExistence type="predicted"/>
<name>A0ABQ3QX73_9ACTN</name>
<evidence type="ECO:0000313" key="1">
    <source>
        <dbReference type="EMBL" id="GHI41880.1"/>
    </source>
</evidence>
<dbReference type="InterPro" id="IPR019276">
    <property type="entry name" value="DUF2303"/>
</dbReference>
<protein>
    <recommendedName>
        <fullName evidence="3">DUF2303 family protein</fullName>
    </recommendedName>
</protein>